<dbReference type="Proteomes" id="UP001476950">
    <property type="component" value="Unassembled WGS sequence"/>
</dbReference>
<dbReference type="RefSeq" id="WP_190451824.1">
    <property type="nucleotide sequence ID" value="NZ_JAMPLM010000065.1"/>
</dbReference>
<evidence type="ECO:0000313" key="2">
    <source>
        <dbReference type="Proteomes" id="UP001476950"/>
    </source>
</evidence>
<proteinExistence type="predicted"/>
<organism evidence="1 2">
    <name type="scientific">Stenomitos frigidus AS-A4</name>
    <dbReference type="NCBI Taxonomy" id="2933935"/>
    <lineage>
        <taxon>Bacteria</taxon>
        <taxon>Bacillati</taxon>
        <taxon>Cyanobacteriota</taxon>
        <taxon>Cyanophyceae</taxon>
        <taxon>Leptolyngbyales</taxon>
        <taxon>Leptolyngbyaceae</taxon>
        <taxon>Stenomitos</taxon>
    </lineage>
</organism>
<evidence type="ECO:0000313" key="1">
    <source>
        <dbReference type="EMBL" id="MEP1062419.1"/>
    </source>
</evidence>
<name>A0ABV0KT53_9CYAN</name>
<protein>
    <recommendedName>
        <fullName evidence="3">Transposase</fullName>
    </recommendedName>
</protein>
<keyword evidence="2" id="KW-1185">Reference proteome</keyword>
<accession>A0ABV0KT53</accession>
<comment type="caution">
    <text evidence="1">The sequence shown here is derived from an EMBL/GenBank/DDBJ whole genome shotgun (WGS) entry which is preliminary data.</text>
</comment>
<evidence type="ECO:0008006" key="3">
    <source>
        <dbReference type="Google" id="ProtNLM"/>
    </source>
</evidence>
<dbReference type="EMBL" id="JAMPLM010000065">
    <property type="protein sequence ID" value="MEP1062419.1"/>
    <property type="molecule type" value="Genomic_DNA"/>
</dbReference>
<sequence length="95" mass="11000">MNNIESCLQAEILGAVKGTIVAPHHRFWSDLSFCQRLWSSIAQMLSRTAELCVWQRLDRFGNRYWSAYDPATGRSNTSGSEAEMKAWIEELRYQK</sequence>
<reference evidence="1 2" key="1">
    <citation type="submission" date="2022-04" db="EMBL/GenBank/DDBJ databases">
        <title>Positive selection, recombination, and allopatry shape intraspecific diversity of widespread and dominant cyanobacteria.</title>
        <authorList>
            <person name="Wei J."/>
            <person name="Shu W."/>
            <person name="Hu C."/>
        </authorList>
    </citation>
    <scope>NUCLEOTIDE SEQUENCE [LARGE SCALE GENOMIC DNA]</scope>
    <source>
        <strain evidence="1 2">AS-A4</strain>
    </source>
</reference>
<gene>
    <name evidence="1" type="ORF">NDI38_29025</name>
</gene>